<dbReference type="GO" id="GO:0003676">
    <property type="term" value="F:nucleic acid binding"/>
    <property type="evidence" value="ECO:0007669"/>
    <property type="project" value="InterPro"/>
</dbReference>
<dbReference type="InterPro" id="IPR016024">
    <property type="entry name" value="ARM-type_fold"/>
</dbReference>
<dbReference type="Gene3D" id="1.25.10.10">
    <property type="entry name" value="Leucine-rich Repeat Variant"/>
    <property type="match status" value="2"/>
</dbReference>
<dbReference type="GO" id="GO:0004519">
    <property type="term" value="F:endonuclease activity"/>
    <property type="evidence" value="ECO:0007669"/>
    <property type="project" value="UniProtKB-KW"/>
</dbReference>
<dbReference type="Proteomes" id="UP000198397">
    <property type="component" value="Unassembled WGS sequence"/>
</dbReference>
<dbReference type="Gene3D" id="1.10.30.50">
    <property type="match status" value="1"/>
</dbReference>
<sequence>MNNVVERLRSELEEVQQEAAIDIATGTIKKNLAKEAAPLLKEILQTATSEIQGTAAGALANIARHHPETVPDIEQELISLLRDDTVYQDHYYNATQAVTALASIESETSLDSVNNAIRWYREENAHRAWAAGKLTTNYLTPSQADAVDYKHIDSVRAHGVALLAQNHLDDSDDDYTVAAILLDDILTKNAQDELRDTLLEGARNHPERLENAVPYLAQNIRDRQHQSGEYALWILRNYVEVNPEELTHLVDDVGAYLDPAQGANDPGSPTNILAEVVPFAPGRVADFREQIEELQDHDKEYVQQYCSIILETLDEMDYTSTSERKATDSDWSSNKQGRDTDSSSAEADETESKQMLDDLREAAKQDSVETVPKETITTTQETQEYSRSKKVKQYVKARANGYCEGCGDSAPFTSKTGEPYLHAHHVHEVSDGGSDTPETVIALCPNCHYRVHHGEDGEVYNEELITQLKEIEAQ</sequence>
<keyword evidence="3" id="KW-0378">Hydrolase</keyword>
<proteinExistence type="predicted"/>
<evidence type="ECO:0000256" key="1">
    <source>
        <dbReference type="SAM" id="MobiDB-lite"/>
    </source>
</evidence>
<dbReference type="InterPro" id="IPR011989">
    <property type="entry name" value="ARM-like"/>
</dbReference>
<dbReference type="SUPFAM" id="SSF48371">
    <property type="entry name" value="ARM repeat"/>
    <property type="match status" value="1"/>
</dbReference>
<accession>A0A238YBH1</accession>
<dbReference type="OrthoDB" id="11472at2157"/>
<dbReference type="SMART" id="SM00507">
    <property type="entry name" value="HNHc"/>
    <property type="match status" value="1"/>
</dbReference>
<evidence type="ECO:0000313" key="3">
    <source>
        <dbReference type="EMBL" id="SNR68312.1"/>
    </source>
</evidence>
<keyword evidence="3" id="KW-0255">Endonuclease</keyword>
<dbReference type="Pfam" id="PF01844">
    <property type="entry name" value="HNH"/>
    <property type="match status" value="1"/>
</dbReference>
<protein>
    <submittedName>
        <fullName evidence="3">HNH endonuclease</fullName>
    </submittedName>
</protein>
<gene>
    <name evidence="3" type="ORF">SAMN06264855_1369</name>
</gene>
<name>A0A238YBH1_HALVU</name>
<dbReference type="InterPro" id="IPR002711">
    <property type="entry name" value="HNH"/>
</dbReference>
<dbReference type="EMBL" id="FZNQ01000036">
    <property type="protein sequence ID" value="SNR68312.1"/>
    <property type="molecule type" value="Genomic_DNA"/>
</dbReference>
<evidence type="ECO:0000313" key="4">
    <source>
        <dbReference type="Proteomes" id="UP000198397"/>
    </source>
</evidence>
<dbReference type="CDD" id="cd00085">
    <property type="entry name" value="HNHc"/>
    <property type="match status" value="1"/>
</dbReference>
<dbReference type="RefSeq" id="WP_218818979.1">
    <property type="nucleotide sequence ID" value="NZ_FZNQ01000036.1"/>
</dbReference>
<keyword evidence="3" id="KW-0540">Nuclease</keyword>
<organism evidence="3 4">
    <name type="scientific">Halorubrum vacuolatum</name>
    <name type="common">Natronobacterium vacuolatum</name>
    <dbReference type="NCBI Taxonomy" id="63740"/>
    <lineage>
        <taxon>Archaea</taxon>
        <taxon>Methanobacteriati</taxon>
        <taxon>Methanobacteriota</taxon>
        <taxon>Stenosarchaea group</taxon>
        <taxon>Halobacteria</taxon>
        <taxon>Halobacteriales</taxon>
        <taxon>Haloferacaceae</taxon>
        <taxon>Halorubrum</taxon>
    </lineage>
</organism>
<feature type="compositionally biased region" description="Low complexity" evidence="1">
    <location>
        <begin position="368"/>
        <end position="383"/>
    </location>
</feature>
<dbReference type="AlphaFoldDB" id="A0A238YBH1"/>
<feature type="domain" description="HNH nuclease" evidence="2">
    <location>
        <begin position="390"/>
        <end position="449"/>
    </location>
</feature>
<feature type="region of interest" description="Disordered" evidence="1">
    <location>
        <begin position="321"/>
        <end position="389"/>
    </location>
</feature>
<evidence type="ECO:0000259" key="2">
    <source>
        <dbReference type="SMART" id="SM00507"/>
    </source>
</evidence>
<reference evidence="3 4" key="1">
    <citation type="submission" date="2017-06" db="EMBL/GenBank/DDBJ databases">
        <authorList>
            <person name="Kim H.J."/>
            <person name="Triplett B.A."/>
        </authorList>
    </citation>
    <scope>NUCLEOTIDE SEQUENCE [LARGE SCALE GENOMIC DNA]</scope>
    <source>
        <strain evidence="3 4">DSM 8800</strain>
    </source>
</reference>
<keyword evidence="4" id="KW-1185">Reference proteome</keyword>
<dbReference type="GO" id="GO:0008270">
    <property type="term" value="F:zinc ion binding"/>
    <property type="evidence" value="ECO:0007669"/>
    <property type="project" value="InterPro"/>
</dbReference>
<dbReference type="InterPro" id="IPR003615">
    <property type="entry name" value="HNH_nuc"/>
</dbReference>
<feature type="compositionally biased region" description="Basic and acidic residues" evidence="1">
    <location>
        <begin position="350"/>
        <end position="367"/>
    </location>
</feature>